<dbReference type="EMBL" id="VJMH01006855">
    <property type="protein sequence ID" value="KAF0687776.1"/>
    <property type="molecule type" value="Genomic_DNA"/>
</dbReference>
<evidence type="ECO:0000313" key="3">
    <source>
        <dbReference type="EMBL" id="VFT97199.1"/>
    </source>
</evidence>
<accession>A0A485LFR8</accession>
<feature type="compositionally biased region" description="Polar residues" evidence="1">
    <location>
        <begin position="166"/>
        <end position="178"/>
    </location>
</feature>
<proteinExistence type="predicted"/>
<reference evidence="3 4" key="1">
    <citation type="submission" date="2019-03" db="EMBL/GenBank/DDBJ databases">
        <authorList>
            <person name="Gaulin E."/>
            <person name="Dumas B."/>
        </authorList>
    </citation>
    <scope>NUCLEOTIDE SEQUENCE [LARGE SCALE GENOMIC DNA]</scope>
    <source>
        <strain evidence="3">CBS 568.67</strain>
    </source>
</reference>
<feature type="compositionally biased region" description="Polar residues" evidence="1">
    <location>
        <begin position="133"/>
        <end position="153"/>
    </location>
</feature>
<dbReference type="EMBL" id="CAADRA010006881">
    <property type="protein sequence ID" value="VFT97199.1"/>
    <property type="molecule type" value="Genomic_DNA"/>
</dbReference>
<gene>
    <name evidence="3" type="primary">Aste57867_20514</name>
    <name evidence="2" type="ORF">As57867_020448</name>
    <name evidence="3" type="ORF">ASTE57867_20514</name>
</gene>
<evidence type="ECO:0000313" key="2">
    <source>
        <dbReference type="EMBL" id="KAF0687776.1"/>
    </source>
</evidence>
<organism evidence="3 4">
    <name type="scientific">Aphanomyces stellatus</name>
    <dbReference type="NCBI Taxonomy" id="120398"/>
    <lineage>
        <taxon>Eukaryota</taxon>
        <taxon>Sar</taxon>
        <taxon>Stramenopiles</taxon>
        <taxon>Oomycota</taxon>
        <taxon>Saprolegniomycetes</taxon>
        <taxon>Saprolegniales</taxon>
        <taxon>Verrucalvaceae</taxon>
        <taxon>Aphanomyces</taxon>
    </lineage>
</organism>
<dbReference type="AlphaFoldDB" id="A0A485LFR8"/>
<evidence type="ECO:0000256" key="1">
    <source>
        <dbReference type="SAM" id="MobiDB-lite"/>
    </source>
</evidence>
<protein>
    <submittedName>
        <fullName evidence="3">Aste57867_20514 protein</fullName>
    </submittedName>
</protein>
<evidence type="ECO:0000313" key="4">
    <source>
        <dbReference type="Proteomes" id="UP000332933"/>
    </source>
</evidence>
<feature type="compositionally biased region" description="Low complexity" evidence="1">
    <location>
        <begin position="47"/>
        <end position="63"/>
    </location>
</feature>
<dbReference type="Proteomes" id="UP000332933">
    <property type="component" value="Unassembled WGS sequence"/>
</dbReference>
<sequence length="296" mass="31472">MFPRFLVVRMLIPSIPGPYHYLVTPDLIIFPSPQATLVGSDKLRWNSRSSHGTTTTSSSSSPSIARRHGAQGLDQRLKRHGRQEAPHDDGGLHVTTPKGTKALPAAPSIPEAMPSSGDAIESEVEGAAKEGSASRSSTTQDERGQTTANQSGIEQPPVSRDGVECSSATQGSASTAHPSSDAESDRSDGSWRSSIGQHSQATRISELVSVIDRHEHTLIALSDTVSRLTTVMRELALMGRNGVCGVIDAATGALVPTLTTRVLSERLAFVVIVVARPVRYRTCVACKPPNGRRVPT</sequence>
<name>A0A485LFR8_9STRA</name>
<feature type="region of interest" description="Disordered" evidence="1">
    <location>
        <begin position="45"/>
        <end position="198"/>
    </location>
</feature>
<reference evidence="2" key="2">
    <citation type="submission" date="2019-06" db="EMBL/GenBank/DDBJ databases">
        <title>Genomics analysis of Aphanomyces spp. identifies a new class of oomycete effector associated with host adaptation.</title>
        <authorList>
            <person name="Gaulin E."/>
        </authorList>
    </citation>
    <scope>NUCLEOTIDE SEQUENCE</scope>
    <source>
        <strain evidence="2">CBS 578.67</strain>
    </source>
</reference>
<keyword evidence="4" id="KW-1185">Reference proteome</keyword>
<feature type="compositionally biased region" description="Basic and acidic residues" evidence="1">
    <location>
        <begin position="82"/>
        <end position="91"/>
    </location>
</feature>